<feature type="region of interest" description="Disordered" evidence="1">
    <location>
        <begin position="1"/>
        <end position="56"/>
    </location>
</feature>
<evidence type="ECO:0000313" key="2">
    <source>
        <dbReference type="EMBL" id="AXQ69624.1"/>
    </source>
</evidence>
<feature type="compositionally biased region" description="Basic and acidic residues" evidence="1">
    <location>
        <begin position="8"/>
        <end position="43"/>
    </location>
</feature>
<proteinExistence type="predicted"/>
<reference evidence="2" key="2">
    <citation type="submission" date="2018-07" db="EMBL/GenBank/DDBJ databases">
        <authorList>
            <person name="Wilson K.M."/>
            <person name="Ely B."/>
        </authorList>
    </citation>
    <scope>NUCLEOTIDE SEQUENCE</scope>
</reference>
<dbReference type="EMBL" id="MH588547">
    <property type="protein sequence ID" value="AXQ70124.1"/>
    <property type="molecule type" value="Genomic_DNA"/>
</dbReference>
<keyword evidence="4" id="KW-1185">Reference proteome</keyword>
<reference evidence="2" key="4">
    <citation type="submission" date="2021-07" db="EMBL/GenBank/DDBJ databases">
        <title>Giant CbK-like Caulobacter bacteriophages have genetically divergent genomes.</title>
        <authorList>
            <person name="Wilson K."/>
            <person name="Ely B."/>
        </authorList>
    </citation>
    <scope>NUCLEOTIDE SEQUENCE</scope>
</reference>
<gene>
    <name evidence="2" type="ORF">CcrSC_gp042</name>
    <name evidence="3" type="ORF">CcrSC_gp542</name>
</gene>
<dbReference type="EMBL" id="MH588547">
    <property type="protein sequence ID" value="AXQ69624.1"/>
    <property type="molecule type" value="Genomic_DNA"/>
</dbReference>
<reference evidence="4" key="1">
    <citation type="submission" date="2018-07" db="EMBL/GenBank/DDBJ databases">
        <title>Giant CbK-like Caulobacter bacteriophages have genetically divergent genomes.</title>
        <authorList>
            <person name="Wilson K.M."/>
            <person name="Ely B."/>
        </authorList>
    </citation>
    <scope>NUCLEOTIDE SEQUENCE [LARGE SCALE GENOMIC DNA]</scope>
</reference>
<organism evidence="2 4">
    <name type="scientific">Caulobacter phage CcrSC</name>
    <dbReference type="NCBI Taxonomy" id="2283272"/>
    <lineage>
        <taxon>Viruses</taxon>
        <taxon>Duplodnaviria</taxon>
        <taxon>Heunggongvirae</taxon>
        <taxon>Uroviricota</taxon>
        <taxon>Caudoviricetes</taxon>
        <taxon>Jeanschmidtviridae</taxon>
        <taxon>Bertelyvirus</taxon>
        <taxon>Bertelyvirus SC</taxon>
    </lineage>
</organism>
<name>A0A385ECL0_9CAUD</name>
<reference evidence="4" key="3">
    <citation type="submission" date="2018-09" db="EMBL/GenBank/DDBJ databases">
        <title>Giant CbK-like Caulobacter bacteriophages have genetically divergent genomes.</title>
        <authorList>
            <person name="Wilson K."/>
            <person name="Ely B."/>
        </authorList>
    </citation>
    <scope>NUCLEOTIDE SEQUENCE [LARGE SCALE GENOMIC DNA]</scope>
</reference>
<evidence type="ECO:0000313" key="4">
    <source>
        <dbReference type="Proteomes" id="UP000259683"/>
    </source>
</evidence>
<dbReference type="Proteomes" id="UP000259683">
    <property type="component" value="Segment"/>
</dbReference>
<accession>A0A385ECL0</accession>
<sequence>MARTTTHTRTDKAKRETLAPWEYDRQHKADKKAAKAWRTDRQGRRALASSDAFKAH</sequence>
<evidence type="ECO:0000313" key="3">
    <source>
        <dbReference type="EMBL" id="AXQ70124.1"/>
    </source>
</evidence>
<protein>
    <submittedName>
        <fullName evidence="2">Uncharacterized protein</fullName>
    </submittedName>
</protein>
<evidence type="ECO:0000256" key="1">
    <source>
        <dbReference type="SAM" id="MobiDB-lite"/>
    </source>
</evidence>